<evidence type="ECO:0008006" key="4">
    <source>
        <dbReference type="Google" id="ProtNLM"/>
    </source>
</evidence>
<evidence type="ECO:0000256" key="1">
    <source>
        <dbReference type="SAM" id="Phobius"/>
    </source>
</evidence>
<evidence type="ECO:0000313" key="2">
    <source>
        <dbReference type="EMBL" id="GBL96004.1"/>
    </source>
</evidence>
<evidence type="ECO:0000313" key="3">
    <source>
        <dbReference type="Proteomes" id="UP000499080"/>
    </source>
</evidence>
<accession>A0A4Y2BXX8</accession>
<organism evidence="2 3">
    <name type="scientific">Araneus ventricosus</name>
    <name type="common">Orbweaver spider</name>
    <name type="synonym">Epeira ventricosa</name>
    <dbReference type="NCBI Taxonomy" id="182803"/>
    <lineage>
        <taxon>Eukaryota</taxon>
        <taxon>Metazoa</taxon>
        <taxon>Ecdysozoa</taxon>
        <taxon>Arthropoda</taxon>
        <taxon>Chelicerata</taxon>
        <taxon>Arachnida</taxon>
        <taxon>Araneae</taxon>
        <taxon>Araneomorphae</taxon>
        <taxon>Entelegynae</taxon>
        <taxon>Araneoidea</taxon>
        <taxon>Araneidae</taxon>
        <taxon>Araneus</taxon>
    </lineage>
</organism>
<dbReference type="AlphaFoldDB" id="A0A4Y2BXX8"/>
<dbReference type="OrthoDB" id="6471472at2759"/>
<gene>
    <name evidence="2" type="ORF">AVEN_199967_1</name>
</gene>
<keyword evidence="1" id="KW-0812">Transmembrane</keyword>
<dbReference type="EMBL" id="BGPR01000116">
    <property type="protein sequence ID" value="GBL96004.1"/>
    <property type="molecule type" value="Genomic_DNA"/>
</dbReference>
<comment type="caution">
    <text evidence="2">The sequence shown here is derived from an EMBL/GenBank/DDBJ whole genome shotgun (WGS) entry which is preliminary data.</text>
</comment>
<sequence>MGSYGFSLLATTGMSVCKWILMFLTSMIFILKPRITNLNLLKNFQKLLPDLYSKLENVKDRVSLDLFFKYFVDSVSECAYKSYRKKGKGRLPRKFSFWNPELRALRNKVTALYKKYDILRKTVVDGLEVQAAGSFYRNERAIFKRRLLYFRTLPWRNFCIQHNEKFGAIFRFVFKKSRKVNNLDVRVDNVSNPPLELRVKTLLDNFFPNNDNFEANFYVPNNDSLDPLVEEDLTIVFNGLKSGKAPGLDRLEYKMWNAIYDVDKSLLLNIFNTCFLDILISL</sequence>
<proteinExistence type="predicted"/>
<keyword evidence="3" id="KW-1185">Reference proteome</keyword>
<feature type="transmembrane region" description="Helical" evidence="1">
    <location>
        <begin position="6"/>
        <end position="31"/>
    </location>
</feature>
<protein>
    <recommendedName>
        <fullName evidence="4">Reverse transcriptase domain-containing protein</fullName>
    </recommendedName>
</protein>
<keyword evidence="1" id="KW-0472">Membrane</keyword>
<reference evidence="2 3" key="1">
    <citation type="journal article" date="2019" name="Sci. Rep.">
        <title>Orb-weaving spider Araneus ventricosus genome elucidates the spidroin gene catalogue.</title>
        <authorList>
            <person name="Kono N."/>
            <person name="Nakamura H."/>
            <person name="Ohtoshi R."/>
            <person name="Moran D.A.P."/>
            <person name="Shinohara A."/>
            <person name="Yoshida Y."/>
            <person name="Fujiwara M."/>
            <person name="Mori M."/>
            <person name="Tomita M."/>
            <person name="Arakawa K."/>
        </authorList>
    </citation>
    <scope>NUCLEOTIDE SEQUENCE [LARGE SCALE GENOMIC DNA]</scope>
</reference>
<keyword evidence="1" id="KW-1133">Transmembrane helix</keyword>
<name>A0A4Y2BXX8_ARAVE</name>
<dbReference type="Proteomes" id="UP000499080">
    <property type="component" value="Unassembled WGS sequence"/>
</dbReference>